<organism evidence="6 7">
    <name type="scientific">Vallitalea guaymasensis</name>
    <dbReference type="NCBI Taxonomy" id="1185412"/>
    <lineage>
        <taxon>Bacteria</taxon>
        <taxon>Bacillati</taxon>
        <taxon>Bacillota</taxon>
        <taxon>Clostridia</taxon>
        <taxon>Lachnospirales</taxon>
        <taxon>Vallitaleaceae</taxon>
        <taxon>Vallitalea</taxon>
    </lineage>
</organism>
<keyword evidence="3 4" id="KW-0975">Bacterial flagellum</keyword>
<evidence type="ECO:0000313" key="6">
    <source>
        <dbReference type="EMBL" id="QUH31435.1"/>
    </source>
</evidence>
<name>A0A8J8SED4_9FIRM</name>
<comment type="subcellular location">
    <subcellularLocation>
        <location evidence="1 4">Bacterial flagellum basal body</location>
    </subcellularLocation>
</comment>
<keyword evidence="6" id="KW-0969">Cilium</keyword>
<dbReference type="GO" id="GO:0005198">
    <property type="term" value="F:structural molecule activity"/>
    <property type="evidence" value="ECO:0007669"/>
    <property type="project" value="UniProtKB-UniRule"/>
</dbReference>
<evidence type="ECO:0000256" key="1">
    <source>
        <dbReference type="ARBA" id="ARBA00004117"/>
    </source>
</evidence>
<dbReference type="EMBL" id="CP058561">
    <property type="protein sequence ID" value="QUH31435.1"/>
    <property type="molecule type" value="Genomic_DNA"/>
</dbReference>
<keyword evidence="6" id="KW-0966">Cell projection</keyword>
<dbReference type="GO" id="GO:0003774">
    <property type="term" value="F:cytoskeletal motor activity"/>
    <property type="evidence" value="ECO:0007669"/>
    <property type="project" value="InterPro"/>
</dbReference>
<keyword evidence="7" id="KW-1185">Reference proteome</keyword>
<dbReference type="HAMAP" id="MF_00724">
    <property type="entry name" value="FliE"/>
    <property type="match status" value="1"/>
</dbReference>
<dbReference type="Proteomes" id="UP000677305">
    <property type="component" value="Chromosome"/>
</dbReference>
<evidence type="ECO:0000256" key="2">
    <source>
        <dbReference type="ARBA" id="ARBA00009272"/>
    </source>
</evidence>
<dbReference type="RefSeq" id="WP_113675223.1">
    <property type="nucleotide sequence ID" value="NZ_CAJXUH010000007.1"/>
</dbReference>
<dbReference type="AlphaFoldDB" id="A0A8J8SED4"/>
<dbReference type="InterPro" id="IPR001624">
    <property type="entry name" value="FliE"/>
</dbReference>
<dbReference type="PANTHER" id="PTHR34653">
    <property type="match status" value="1"/>
</dbReference>
<comment type="similarity">
    <text evidence="2 4">Belongs to the FliE family.</text>
</comment>
<evidence type="ECO:0000256" key="3">
    <source>
        <dbReference type="ARBA" id="ARBA00023143"/>
    </source>
</evidence>
<accession>A0A8J8SED4</accession>
<dbReference type="GO" id="GO:0009425">
    <property type="term" value="C:bacterial-type flagellum basal body"/>
    <property type="evidence" value="ECO:0007669"/>
    <property type="project" value="UniProtKB-SubCell"/>
</dbReference>
<gene>
    <name evidence="4 6" type="primary">fliE</name>
    <name evidence="6" type="ORF">HYG85_21920</name>
</gene>
<proteinExistence type="inferred from homology"/>
<evidence type="ECO:0000256" key="4">
    <source>
        <dbReference type="HAMAP-Rule" id="MF_00724"/>
    </source>
</evidence>
<dbReference type="PANTHER" id="PTHR34653:SF1">
    <property type="entry name" value="FLAGELLAR HOOK-BASAL BODY COMPLEX PROTEIN FLIE"/>
    <property type="match status" value="1"/>
</dbReference>
<evidence type="ECO:0000313" key="7">
    <source>
        <dbReference type="Proteomes" id="UP000677305"/>
    </source>
</evidence>
<keyword evidence="6" id="KW-0282">Flagellum</keyword>
<dbReference type="OrthoDB" id="9812413at2"/>
<dbReference type="GO" id="GO:0071973">
    <property type="term" value="P:bacterial-type flagellum-dependent cell motility"/>
    <property type="evidence" value="ECO:0007669"/>
    <property type="project" value="InterPro"/>
</dbReference>
<reference evidence="6 7" key="1">
    <citation type="submission" date="2020-07" db="EMBL/GenBank/DDBJ databases">
        <title>Vallitalea guaymasensis genome.</title>
        <authorList>
            <person name="Postec A."/>
        </authorList>
    </citation>
    <scope>NUCLEOTIDE SEQUENCE [LARGE SCALE GENOMIC DNA]</scope>
    <source>
        <strain evidence="6 7">Ra1766G1</strain>
    </source>
</reference>
<dbReference type="Pfam" id="PF02049">
    <property type="entry name" value="FliE"/>
    <property type="match status" value="1"/>
</dbReference>
<sequence>MGIQIGDISSINNLISSGNKSKKESGQLFEDIYKAAIGLIDDTNQLQKKSEQVTTDFAAGKTDNFVDVLIASEKASVALQYTVKLRDKLLDAYNEIMRMQV</sequence>
<dbReference type="NCBIfam" id="TIGR00205">
    <property type="entry name" value="fliE"/>
    <property type="match status" value="1"/>
</dbReference>
<dbReference type="KEGG" id="vgu:HYG85_21920"/>
<evidence type="ECO:0000256" key="5">
    <source>
        <dbReference type="NCBIfam" id="TIGR00205"/>
    </source>
</evidence>
<protein>
    <recommendedName>
        <fullName evidence="4 5">Flagellar hook-basal body complex protein FliE</fullName>
    </recommendedName>
</protein>